<dbReference type="EMBL" id="MW145136">
    <property type="protein sequence ID" value="QPB11268.1"/>
    <property type="molecule type" value="Genomic_DNA"/>
</dbReference>
<dbReference type="Proteomes" id="UP000663393">
    <property type="component" value="Segment"/>
</dbReference>
<evidence type="ECO:0000313" key="2">
    <source>
        <dbReference type="Proteomes" id="UP000663393"/>
    </source>
</evidence>
<accession>A0A873WQC2</accession>
<name>A0A873WQC2_9CAUD</name>
<organism evidence="1 2">
    <name type="scientific">Providencia phage PSTNGR1</name>
    <dbReference type="NCBI Taxonomy" id="2783542"/>
    <lineage>
        <taxon>Viruses</taxon>
        <taxon>Duplodnaviria</taxon>
        <taxon>Heunggongvirae</taxon>
        <taxon>Uroviricota</taxon>
        <taxon>Caudoviricetes</taxon>
        <taxon>Autographivirales</taxon>
        <taxon>Autonotataviridae</taxon>
        <taxon>Jeruvirus</taxon>
        <taxon>Jeruvirus PSTNGR1</taxon>
    </lineage>
</organism>
<protein>
    <submittedName>
        <fullName evidence="1">Uncharacterized protein</fullName>
    </submittedName>
</protein>
<sequence>MKRLFERLIWTDHIGNYRLNNVRQHDAPIKSRGFHCFGVLFNPAAVWVGVHYSHHHQRVCINLIPCLTLWWCGPRGELP</sequence>
<proteinExistence type="predicted"/>
<evidence type="ECO:0000313" key="1">
    <source>
        <dbReference type="EMBL" id="QPB11268.1"/>
    </source>
</evidence>
<reference evidence="1" key="1">
    <citation type="submission" date="2020-10" db="EMBL/GenBank/DDBJ databases">
        <authorList>
            <person name="Yerushalmy O."/>
            <person name="Gronovich N."/>
            <person name="Alkalay-Oren S."/>
            <person name="Coppenhagen-Glazer S."/>
            <person name="Hazan R."/>
        </authorList>
    </citation>
    <scope>NUCLEOTIDE SEQUENCE</scope>
</reference>
<keyword evidence="2" id="KW-1185">Reference proteome</keyword>